<comment type="similarity">
    <text evidence="4">Belongs to the enoyl-CoA hydratase/isomerase family.</text>
</comment>
<comment type="caution">
    <text evidence="6">The sequence shown here is derived from an EMBL/GenBank/DDBJ whole genome shotgun (WGS) entry which is preliminary data.</text>
</comment>
<evidence type="ECO:0000313" key="6">
    <source>
        <dbReference type="EMBL" id="CAD6233604.1"/>
    </source>
</evidence>
<proteinExistence type="inferred from homology"/>
<evidence type="ECO:0000256" key="1">
    <source>
        <dbReference type="ARBA" id="ARBA00001709"/>
    </source>
</evidence>
<dbReference type="GO" id="GO:0003860">
    <property type="term" value="F:3-hydroxyisobutyryl-CoA hydrolase activity"/>
    <property type="evidence" value="ECO:0007669"/>
    <property type="project" value="UniProtKB-UniRule"/>
</dbReference>
<dbReference type="NCBIfam" id="NF004127">
    <property type="entry name" value="PRK05617.1"/>
    <property type="match status" value="1"/>
</dbReference>
<feature type="domain" description="Enoyl-CoA hydratase/isomerase" evidence="5">
    <location>
        <begin position="77"/>
        <end position="402"/>
    </location>
</feature>
<comment type="function">
    <text evidence="4">Hydrolyzes 3-hydroxyisobutyryl-CoA (HIBYL-CoA), a saline catabolite. Has high activity toward isobutyryl-CoA. Could be an isobutyryl-CoA dehydrogenase that functions in valine catabolism.</text>
</comment>
<dbReference type="InterPro" id="IPR045004">
    <property type="entry name" value="ECH_dom"/>
</dbReference>
<dbReference type="EMBL" id="CAJGYO010000005">
    <property type="protein sequence ID" value="CAD6233604.1"/>
    <property type="molecule type" value="Genomic_DNA"/>
</dbReference>
<protein>
    <recommendedName>
        <fullName evidence="2 4">3-hydroxyisobutyryl-CoA hydrolase</fullName>
        <shortName evidence="4">HIB-CoA hydrolase</shortName>
        <shortName evidence="4">HIBYL-CoA-H</shortName>
        <ecNumber evidence="2 4">3.1.2.4</ecNumber>
    </recommendedName>
    <alternativeName>
        <fullName evidence="4">3-hydroxyisobutyryl-coenzyme A hydrolase</fullName>
    </alternativeName>
</protein>
<dbReference type="EC" id="3.1.2.4" evidence="2 4"/>
<dbReference type="InterPro" id="IPR029045">
    <property type="entry name" value="ClpP/crotonase-like_dom_sf"/>
</dbReference>
<dbReference type="Pfam" id="PF16113">
    <property type="entry name" value="ECH_2"/>
    <property type="match status" value="1"/>
</dbReference>
<keyword evidence="7" id="KW-1185">Reference proteome</keyword>
<dbReference type="PANTHER" id="PTHR43176:SF3">
    <property type="entry name" value="3-HYDROXYISOBUTYRYL-COA HYDROLASE, MITOCHONDRIAL"/>
    <property type="match status" value="1"/>
</dbReference>
<gene>
    <name evidence="6" type="ORF">NCGR_LOCUS22924</name>
</gene>
<dbReference type="Proteomes" id="UP000604825">
    <property type="component" value="Unassembled WGS sequence"/>
</dbReference>
<evidence type="ECO:0000256" key="3">
    <source>
        <dbReference type="ARBA" id="ARBA00022801"/>
    </source>
</evidence>
<evidence type="ECO:0000256" key="2">
    <source>
        <dbReference type="ARBA" id="ARBA00011915"/>
    </source>
</evidence>
<dbReference type="GO" id="GO:0006574">
    <property type="term" value="P:L-valine catabolic process"/>
    <property type="evidence" value="ECO:0007669"/>
    <property type="project" value="UniProtKB-UniRule"/>
</dbReference>
<evidence type="ECO:0000313" key="7">
    <source>
        <dbReference type="Proteomes" id="UP000604825"/>
    </source>
</evidence>
<dbReference type="PANTHER" id="PTHR43176">
    <property type="entry name" value="3-HYDROXYISOBUTYRYL-COA HYDROLASE-RELATED"/>
    <property type="match status" value="1"/>
</dbReference>
<keyword evidence="3 4" id="KW-0378">Hydrolase</keyword>
<dbReference type="FunFam" id="3.90.226.10:FF:000027">
    <property type="entry name" value="Probable 3-hydroxyisobutyryl-CoA hydrolase 2"/>
    <property type="match status" value="1"/>
</dbReference>
<reference evidence="6" key="1">
    <citation type="submission" date="2020-10" db="EMBL/GenBank/DDBJ databases">
        <authorList>
            <person name="Han B."/>
            <person name="Lu T."/>
            <person name="Zhao Q."/>
            <person name="Huang X."/>
            <person name="Zhao Y."/>
        </authorList>
    </citation>
    <scope>NUCLEOTIDE SEQUENCE</scope>
</reference>
<sequence length="429" mass="47886">MTWLLERSGLGEETCLPYVQHYIPPSRDLESSCAEAVLVIFSVIDDLPTKTGRRERAQGGAPPQPPRILVEVNGFTRTLILNRPKQLNALSSAMFMGLLRCFTAYEKDDGVKLLIMKGKGRAFCAGGDVAAVARSIHKDGWKYGADFFRNEFLLNYIIATYTKPQVSLLTGNVMGGGAGVSLHGRFFAMPETALGLFPDIGASYFLSRLPGFYGEYVALAGARLDGGEMLACGLATHFVQSNRLLLLEESLKKVDTSNTFAVCGIIDQFAQQPSLKESSSLNRLEIINKCFSKRTVEEIISALELEASNLADEWVATTIQSLKKASPTSLKISLRSIREGRTQTVGECLQREYRMVCHVMRGDFSRDFFEGCRAILIDKDRNPKWMPPRLEQVHDEAVEQYFSRIDDPQWEDLNLPARRSHGRNIESKL</sequence>
<accession>A0A811P509</accession>
<dbReference type="OrthoDB" id="16820at2759"/>
<evidence type="ECO:0000256" key="4">
    <source>
        <dbReference type="RuleBase" id="RU369070"/>
    </source>
</evidence>
<evidence type="ECO:0000259" key="5">
    <source>
        <dbReference type="Pfam" id="PF16113"/>
    </source>
</evidence>
<comment type="pathway">
    <text evidence="4">Amino-acid degradation; L-valine degradation.</text>
</comment>
<dbReference type="CDD" id="cd06558">
    <property type="entry name" value="crotonase-like"/>
    <property type="match status" value="1"/>
</dbReference>
<dbReference type="SUPFAM" id="SSF52096">
    <property type="entry name" value="ClpP/crotonase"/>
    <property type="match status" value="1"/>
</dbReference>
<dbReference type="InterPro" id="IPR032259">
    <property type="entry name" value="HIBYL-CoA-H"/>
</dbReference>
<dbReference type="AlphaFoldDB" id="A0A811P509"/>
<dbReference type="Gene3D" id="3.90.226.10">
    <property type="entry name" value="2-enoyl-CoA Hydratase, Chain A, domain 1"/>
    <property type="match status" value="1"/>
</dbReference>
<name>A0A811P509_9POAL</name>
<organism evidence="6 7">
    <name type="scientific">Miscanthus lutarioriparius</name>
    <dbReference type="NCBI Taxonomy" id="422564"/>
    <lineage>
        <taxon>Eukaryota</taxon>
        <taxon>Viridiplantae</taxon>
        <taxon>Streptophyta</taxon>
        <taxon>Embryophyta</taxon>
        <taxon>Tracheophyta</taxon>
        <taxon>Spermatophyta</taxon>
        <taxon>Magnoliopsida</taxon>
        <taxon>Liliopsida</taxon>
        <taxon>Poales</taxon>
        <taxon>Poaceae</taxon>
        <taxon>PACMAD clade</taxon>
        <taxon>Panicoideae</taxon>
        <taxon>Andropogonodae</taxon>
        <taxon>Andropogoneae</taxon>
        <taxon>Saccharinae</taxon>
        <taxon>Miscanthus</taxon>
    </lineage>
</organism>
<comment type="catalytic activity">
    <reaction evidence="1 4">
        <text>3-hydroxy-2-methylpropanoyl-CoA + H2O = 3-hydroxy-2-methylpropanoate + CoA + H(+)</text>
        <dbReference type="Rhea" id="RHEA:20888"/>
        <dbReference type="ChEBI" id="CHEBI:11805"/>
        <dbReference type="ChEBI" id="CHEBI:15377"/>
        <dbReference type="ChEBI" id="CHEBI:15378"/>
        <dbReference type="ChEBI" id="CHEBI:57287"/>
        <dbReference type="ChEBI" id="CHEBI:57340"/>
        <dbReference type="EC" id="3.1.2.4"/>
    </reaction>
</comment>